<dbReference type="RefSeq" id="WP_074645580.1">
    <property type="nucleotide sequence ID" value="NZ_FOFU01000014.1"/>
</dbReference>
<dbReference type="PANTHER" id="PTHR30614:SF0">
    <property type="entry name" value="L-CYSTINE TRANSPORT SYSTEM PERMEASE PROTEIN TCYL"/>
    <property type="match status" value="1"/>
</dbReference>
<organism evidence="11 12">
    <name type="scientific">Treponema bryantii</name>
    <dbReference type="NCBI Taxonomy" id="163"/>
    <lineage>
        <taxon>Bacteria</taxon>
        <taxon>Pseudomonadati</taxon>
        <taxon>Spirochaetota</taxon>
        <taxon>Spirochaetia</taxon>
        <taxon>Spirochaetales</taxon>
        <taxon>Treponemataceae</taxon>
        <taxon>Treponema</taxon>
    </lineage>
</organism>
<evidence type="ECO:0000256" key="3">
    <source>
        <dbReference type="ARBA" id="ARBA00022448"/>
    </source>
</evidence>
<evidence type="ECO:0000256" key="5">
    <source>
        <dbReference type="ARBA" id="ARBA00022692"/>
    </source>
</evidence>
<feature type="transmembrane region" description="Helical" evidence="9">
    <location>
        <begin position="98"/>
        <end position="117"/>
    </location>
</feature>
<evidence type="ECO:0000256" key="6">
    <source>
        <dbReference type="ARBA" id="ARBA00022970"/>
    </source>
</evidence>
<accession>A0A1H9JND9</accession>
<feature type="transmembrane region" description="Helical" evidence="9">
    <location>
        <begin position="20"/>
        <end position="43"/>
    </location>
</feature>
<keyword evidence="8 9" id="KW-0472">Membrane</keyword>
<dbReference type="InterPro" id="IPR010065">
    <property type="entry name" value="AA_ABC_transptr_permease_3TM"/>
</dbReference>
<keyword evidence="3 9" id="KW-0813">Transport</keyword>
<keyword evidence="7 9" id="KW-1133">Transmembrane helix</keyword>
<reference evidence="11 12" key="1">
    <citation type="submission" date="2016-10" db="EMBL/GenBank/DDBJ databases">
        <authorList>
            <person name="de Groot N.N."/>
        </authorList>
    </citation>
    <scope>NUCLEOTIDE SEQUENCE [LARGE SCALE GENOMIC DNA]</scope>
    <source>
        <strain evidence="11 12">B25</strain>
    </source>
</reference>
<protein>
    <submittedName>
        <fullName evidence="11">Amino acid ABC transporter membrane protein 1, PAAT family</fullName>
    </submittedName>
</protein>
<dbReference type="STRING" id="163.SAMN04487775_103182"/>
<evidence type="ECO:0000256" key="2">
    <source>
        <dbReference type="ARBA" id="ARBA00010072"/>
    </source>
</evidence>
<name>A0A1H9JND9_9SPIR</name>
<gene>
    <name evidence="11" type="ORF">SAMN04487977_11412</name>
</gene>
<evidence type="ECO:0000313" key="12">
    <source>
        <dbReference type="Proteomes" id="UP000182360"/>
    </source>
</evidence>
<dbReference type="NCBIfam" id="TIGR01726">
    <property type="entry name" value="HEQRo_perm_3TM"/>
    <property type="match status" value="1"/>
</dbReference>
<evidence type="ECO:0000256" key="1">
    <source>
        <dbReference type="ARBA" id="ARBA00004429"/>
    </source>
</evidence>
<evidence type="ECO:0000256" key="8">
    <source>
        <dbReference type="ARBA" id="ARBA00023136"/>
    </source>
</evidence>
<dbReference type="EMBL" id="FOFU01000014">
    <property type="protein sequence ID" value="SEQ88263.1"/>
    <property type="molecule type" value="Genomic_DNA"/>
</dbReference>
<dbReference type="OrthoDB" id="9787841at2"/>
<dbReference type="GO" id="GO:0006865">
    <property type="term" value="P:amino acid transport"/>
    <property type="evidence" value="ECO:0007669"/>
    <property type="project" value="UniProtKB-KW"/>
</dbReference>
<dbReference type="CDD" id="cd06261">
    <property type="entry name" value="TM_PBP2"/>
    <property type="match status" value="1"/>
</dbReference>
<dbReference type="InterPro" id="IPR035906">
    <property type="entry name" value="MetI-like_sf"/>
</dbReference>
<comment type="subcellular location">
    <subcellularLocation>
        <location evidence="1">Cell inner membrane</location>
        <topology evidence="1">Multi-pass membrane protein</topology>
    </subcellularLocation>
    <subcellularLocation>
        <location evidence="9">Cell membrane</location>
        <topology evidence="9">Multi-pass membrane protein</topology>
    </subcellularLocation>
</comment>
<keyword evidence="5 9" id="KW-0812">Transmembrane</keyword>
<dbReference type="Pfam" id="PF00528">
    <property type="entry name" value="BPD_transp_1"/>
    <property type="match status" value="1"/>
</dbReference>
<dbReference type="Proteomes" id="UP000182360">
    <property type="component" value="Unassembled WGS sequence"/>
</dbReference>
<dbReference type="InterPro" id="IPR000515">
    <property type="entry name" value="MetI-like"/>
</dbReference>
<dbReference type="PANTHER" id="PTHR30614">
    <property type="entry name" value="MEMBRANE COMPONENT OF AMINO ACID ABC TRANSPORTER"/>
    <property type="match status" value="1"/>
</dbReference>
<sequence length="236" mass="25903">MSRPFSPVQIYNSFLKIIPYAGTTFGVVLGTIILGMALAILLFAQKQSKKRWVRAIADGYINIIRCTPSIVLLFIVYYGIPKIALAAFDVNLNFSSKIIYVIISLSLIYAASLAEVIRSAYLALGRAQYEAALAIGLTPLQAVRRVMLPQGIVVALPNLGNSLISLFKEGSLAFTIGLIDMMGAGNLIISRNYGAYSLETYLALAVIYWSLTLIIEQIFLKLEKHYSKGRRSLDAA</sequence>
<evidence type="ECO:0000259" key="10">
    <source>
        <dbReference type="PROSITE" id="PS50928"/>
    </source>
</evidence>
<dbReference type="SUPFAM" id="SSF161098">
    <property type="entry name" value="MetI-like"/>
    <property type="match status" value="1"/>
</dbReference>
<evidence type="ECO:0000256" key="7">
    <source>
        <dbReference type="ARBA" id="ARBA00022989"/>
    </source>
</evidence>
<evidence type="ECO:0000313" key="11">
    <source>
        <dbReference type="EMBL" id="SEQ88263.1"/>
    </source>
</evidence>
<comment type="similarity">
    <text evidence="2">Belongs to the binding-protein-dependent transport system permease family. HisMQ subfamily.</text>
</comment>
<dbReference type="InterPro" id="IPR043429">
    <property type="entry name" value="ArtM/GltK/GlnP/TcyL/YhdX-like"/>
</dbReference>
<keyword evidence="12" id="KW-1185">Reference proteome</keyword>
<evidence type="ECO:0000256" key="9">
    <source>
        <dbReference type="RuleBase" id="RU363032"/>
    </source>
</evidence>
<dbReference type="PROSITE" id="PS50928">
    <property type="entry name" value="ABC_TM1"/>
    <property type="match status" value="1"/>
</dbReference>
<keyword evidence="6" id="KW-0029">Amino-acid transport</keyword>
<dbReference type="Gene3D" id="1.10.3720.10">
    <property type="entry name" value="MetI-like"/>
    <property type="match status" value="1"/>
</dbReference>
<dbReference type="GO" id="GO:0043190">
    <property type="term" value="C:ATP-binding cassette (ABC) transporter complex"/>
    <property type="evidence" value="ECO:0007669"/>
    <property type="project" value="InterPro"/>
</dbReference>
<keyword evidence="4" id="KW-1003">Cell membrane</keyword>
<feature type="transmembrane region" description="Helical" evidence="9">
    <location>
        <begin position="201"/>
        <end position="220"/>
    </location>
</feature>
<dbReference type="GO" id="GO:0022857">
    <property type="term" value="F:transmembrane transporter activity"/>
    <property type="evidence" value="ECO:0007669"/>
    <property type="project" value="InterPro"/>
</dbReference>
<proteinExistence type="inferred from homology"/>
<feature type="transmembrane region" description="Helical" evidence="9">
    <location>
        <begin position="55"/>
        <end position="78"/>
    </location>
</feature>
<dbReference type="AlphaFoldDB" id="A0A1H9JND9"/>
<evidence type="ECO:0000256" key="4">
    <source>
        <dbReference type="ARBA" id="ARBA00022475"/>
    </source>
</evidence>
<feature type="domain" description="ABC transmembrane type-1" evidence="10">
    <location>
        <begin position="17"/>
        <end position="219"/>
    </location>
</feature>